<dbReference type="Proteomes" id="UP000078512">
    <property type="component" value="Unassembled WGS sequence"/>
</dbReference>
<evidence type="ECO:0000256" key="2">
    <source>
        <dbReference type="ARBA" id="ARBA00023242"/>
    </source>
</evidence>
<dbReference type="PANTHER" id="PTHR45789:SF2">
    <property type="entry name" value="FI18025P1"/>
    <property type="match status" value="1"/>
</dbReference>
<feature type="non-terminal residue" evidence="5">
    <location>
        <position position="1"/>
    </location>
</feature>
<dbReference type="Gene3D" id="1.10.30.10">
    <property type="entry name" value="High mobility group box domain"/>
    <property type="match status" value="1"/>
</dbReference>
<dbReference type="InterPro" id="IPR051356">
    <property type="entry name" value="SOX/SOX-like_TF"/>
</dbReference>
<feature type="domain" description="HMG box" evidence="4">
    <location>
        <begin position="1"/>
        <end position="63"/>
    </location>
</feature>
<dbReference type="PANTHER" id="PTHR45789">
    <property type="entry name" value="FI18025P1"/>
    <property type="match status" value="1"/>
</dbReference>
<keyword evidence="2 3" id="KW-0539">Nucleus</keyword>
<dbReference type="SUPFAM" id="SSF47095">
    <property type="entry name" value="HMG-box"/>
    <property type="match status" value="1"/>
</dbReference>
<dbReference type="CDD" id="cd01389">
    <property type="entry name" value="HMG-box_ROX1-like"/>
    <property type="match status" value="1"/>
</dbReference>
<evidence type="ECO:0000313" key="6">
    <source>
        <dbReference type="Proteomes" id="UP000078512"/>
    </source>
</evidence>
<reference evidence="5 6" key="1">
    <citation type="submission" date="2016-05" db="EMBL/GenBank/DDBJ databases">
        <title>Genome sequencing reveals origins of a unique bacterial endosymbiosis in the earliest lineages of terrestrial Fungi.</title>
        <authorList>
            <consortium name="DOE Joint Genome Institute"/>
            <person name="Uehling J."/>
            <person name="Gryganskyi A."/>
            <person name="Hameed K."/>
            <person name="Tschaplinski T."/>
            <person name="Misztal P."/>
            <person name="Wu S."/>
            <person name="Desiro A."/>
            <person name="Vande Pol N."/>
            <person name="Du Z.-Y."/>
            <person name="Zienkiewicz A."/>
            <person name="Zienkiewicz K."/>
            <person name="Morin E."/>
            <person name="Tisserant E."/>
            <person name="Splivallo R."/>
            <person name="Hainaut M."/>
            <person name="Henrissat B."/>
            <person name="Ohm R."/>
            <person name="Kuo A."/>
            <person name="Yan J."/>
            <person name="Lipzen A."/>
            <person name="Nolan M."/>
            <person name="Labutti K."/>
            <person name="Barry K."/>
            <person name="Goldstein A."/>
            <person name="Labbe J."/>
            <person name="Schadt C."/>
            <person name="Tuskan G."/>
            <person name="Grigoriev I."/>
            <person name="Martin F."/>
            <person name="Vilgalys R."/>
            <person name="Bonito G."/>
        </authorList>
    </citation>
    <scope>NUCLEOTIDE SEQUENCE [LARGE SCALE GENOMIC DNA]</scope>
    <source>
        <strain evidence="5 6">AG-77</strain>
    </source>
</reference>
<organism evidence="5 6">
    <name type="scientific">Linnemannia elongata AG-77</name>
    <dbReference type="NCBI Taxonomy" id="1314771"/>
    <lineage>
        <taxon>Eukaryota</taxon>
        <taxon>Fungi</taxon>
        <taxon>Fungi incertae sedis</taxon>
        <taxon>Mucoromycota</taxon>
        <taxon>Mortierellomycotina</taxon>
        <taxon>Mortierellomycetes</taxon>
        <taxon>Mortierellales</taxon>
        <taxon>Mortierellaceae</taxon>
        <taxon>Linnemannia</taxon>
    </lineage>
</organism>
<dbReference type="SMART" id="SM00398">
    <property type="entry name" value="HMG"/>
    <property type="match status" value="1"/>
</dbReference>
<sequence length="68" mass="7756">RPPNSFMIYRKAEAIKYPGLVAITLSSKIGESWGNATPEERKRYAKLAELAKKEHGIKYPDYKFTPAK</sequence>
<evidence type="ECO:0000313" key="5">
    <source>
        <dbReference type="EMBL" id="OAQ36521.1"/>
    </source>
</evidence>
<evidence type="ECO:0000256" key="1">
    <source>
        <dbReference type="ARBA" id="ARBA00023125"/>
    </source>
</evidence>
<gene>
    <name evidence="5" type="ORF">K457DRAFT_42526</name>
</gene>
<proteinExistence type="predicted"/>
<dbReference type="GO" id="GO:0005634">
    <property type="term" value="C:nucleus"/>
    <property type="evidence" value="ECO:0007669"/>
    <property type="project" value="UniProtKB-UniRule"/>
</dbReference>
<dbReference type="InterPro" id="IPR009071">
    <property type="entry name" value="HMG_box_dom"/>
</dbReference>
<dbReference type="GO" id="GO:0000981">
    <property type="term" value="F:DNA-binding transcription factor activity, RNA polymerase II-specific"/>
    <property type="evidence" value="ECO:0007669"/>
    <property type="project" value="TreeGrafter"/>
</dbReference>
<dbReference type="InterPro" id="IPR036910">
    <property type="entry name" value="HMG_box_dom_sf"/>
</dbReference>
<protein>
    <submittedName>
        <fullName evidence="5">Mating type protein 2</fullName>
    </submittedName>
</protein>
<dbReference type="Pfam" id="PF00505">
    <property type="entry name" value="HMG_box"/>
    <property type="match status" value="1"/>
</dbReference>
<dbReference type="GO" id="GO:0000978">
    <property type="term" value="F:RNA polymerase II cis-regulatory region sequence-specific DNA binding"/>
    <property type="evidence" value="ECO:0007669"/>
    <property type="project" value="TreeGrafter"/>
</dbReference>
<keyword evidence="6" id="KW-1185">Reference proteome</keyword>
<dbReference type="EMBL" id="KV442011">
    <property type="protein sequence ID" value="OAQ36521.1"/>
    <property type="molecule type" value="Genomic_DNA"/>
</dbReference>
<dbReference type="STRING" id="1314771.A0A197KIU4"/>
<evidence type="ECO:0000259" key="4">
    <source>
        <dbReference type="PROSITE" id="PS50118"/>
    </source>
</evidence>
<keyword evidence="1 3" id="KW-0238">DNA-binding</keyword>
<dbReference type="PROSITE" id="PS50118">
    <property type="entry name" value="HMG_BOX_2"/>
    <property type="match status" value="1"/>
</dbReference>
<evidence type="ECO:0000256" key="3">
    <source>
        <dbReference type="PROSITE-ProRule" id="PRU00267"/>
    </source>
</evidence>
<feature type="DNA-binding region" description="HMG box" evidence="3">
    <location>
        <begin position="1"/>
        <end position="63"/>
    </location>
</feature>
<dbReference type="AlphaFoldDB" id="A0A197KIU4"/>
<feature type="non-terminal residue" evidence="5">
    <location>
        <position position="68"/>
    </location>
</feature>
<name>A0A197KIU4_9FUNG</name>
<accession>A0A197KIU4</accession>
<dbReference type="OrthoDB" id="6247875at2759"/>